<keyword evidence="4" id="KW-1185">Reference proteome</keyword>
<organism evidence="3 4">
    <name type="scientific">Theobroma cacao</name>
    <name type="common">Cacao</name>
    <name type="synonym">Cocoa</name>
    <dbReference type="NCBI Taxonomy" id="3641"/>
    <lineage>
        <taxon>Eukaryota</taxon>
        <taxon>Viridiplantae</taxon>
        <taxon>Streptophyta</taxon>
        <taxon>Embryophyta</taxon>
        <taxon>Tracheophyta</taxon>
        <taxon>Spermatophyta</taxon>
        <taxon>Magnoliopsida</taxon>
        <taxon>eudicotyledons</taxon>
        <taxon>Gunneridae</taxon>
        <taxon>Pentapetalae</taxon>
        <taxon>rosids</taxon>
        <taxon>malvids</taxon>
        <taxon>Malvales</taxon>
        <taxon>Malvaceae</taxon>
        <taxon>Byttnerioideae</taxon>
        <taxon>Theobroma</taxon>
    </lineage>
</organism>
<feature type="chain" id="PRO_5001601142" evidence="2">
    <location>
        <begin position="17"/>
        <end position="72"/>
    </location>
</feature>
<feature type="transmembrane region" description="Helical" evidence="1">
    <location>
        <begin position="30"/>
        <end position="50"/>
    </location>
</feature>
<keyword evidence="1" id="KW-0812">Transmembrane</keyword>
<dbReference type="InParanoid" id="A0A061EGN0"/>
<dbReference type="AlphaFoldDB" id="A0A061EGN0"/>
<keyword evidence="2" id="KW-0732">Signal</keyword>
<dbReference type="Proteomes" id="UP000026915">
    <property type="component" value="Chromosome 2"/>
</dbReference>
<proteinExistence type="predicted"/>
<keyword evidence="1" id="KW-1133">Transmembrane helix</keyword>
<evidence type="ECO:0000256" key="1">
    <source>
        <dbReference type="SAM" id="Phobius"/>
    </source>
</evidence>
<accession>A0A061EGN0</accession>
<dbReference type="Gramene" id="EOY01464">
    <property type="protein sequence ID" value="EOY01464"/>
    <property type="gene ID" value="TCM_011339"/>
</dbReference>
<dbReference type="EMBL" id="CM001880">
    <property type="protein sequence ID" value="EOY01464.1"/>
    <property type="molecule type" value="Genomic_DNA"/>
</dbReference>
<gene>
    <name evidence="3" type="ORF">TCM_011339</name>
</gene>
<name>A0A061EGN0_THECC</name>
<dbReference type="HOGENOM" id="CLU_2727306_0_0_1"/>
<evidence type="ECO:0000313" key="4">
    <source>
        <dbReference type="Proteomes" id="UP000026915"/>
    </source>
</evidence>
<reference evidence="3 4" key="1">
    <citation type="journal article" date="2013" name="Genome Biol.">
        <title>The genome sequence of the most widely cultivated cacao type and its use to identify candidate genes regulating pod color.</title>
        <authorList>
            <person name="Motamayor J.C."/>
            <person name="Mockaitis K."/>
            <person name="Schmutz J."/>
            <person name="Haiminen N."/>
            <person name="Iii D.L."/>
            <person name="Cornejo O."/>
            <person name="Findley S.D."/>
            <person name="Zheng P."/>
            <person name="Utro F."/>
            <person name="Royaert S."/>
            <person name="Saski C."/>
            <person name="Jenkins J."/>
            <person name="Podicheti R."/>
            <person name="Zhao M."/>
            <person name="Scheffler B.E."/>
            <person name="Stack J.C."/>
            <person name="Feltus F.A."/>
            <person name="Mustiga G.M."/>
            <person name="Amores F."/>
            <person name="Phillips W."/>
            <person name="Marelli J.P."/>
            <person name="May G.D."/>
            <person name="Shapiro H."/>
            <person name="Ma J."/>
            <person name="Bustamante C.D."/>
            <person name="Schnell R.J."/>
            <person name="Main D."/>
            <person name="Gilbert D."/>
            <person name="Parida L."/>
            <person name="Kuhn D.N."/>
        </authorList>
    </citation>
    <scope>NUCLEOTIDE SEQUENCE [LARGE SCALE GENOMIC DNA]</scope>
    <source>
        <strain evidence="4">cv. Matina 1-6</strain>
    </source>
</reference>
<protein>
    <submittedName>
        <fullName evidence="3">Uncharacterized protein</fullName>
    </submittedName>
</protein>
<keyword evidence="1" id="KW-0472">Membrane</keyword>
<evidence type="ECO:0000313" key="3">
    <source>
        <dbReference type="EMBL" id="EOY01464.1"/>
    </source>
</evidence>
<feature type="signal peptide" evidence="2">
    <location>
        <begin position="1"/>
        <end position="16"/>
    </location>
</feature>
<sequence>MFLLFLSLFCLWIVLSGIVASNYWALGDGFSLLFTFLVHYIFVFKCYLVVKLRMFLSNCYAWKWVCLFSLYF</sequence>
<evidence type="ECO:0000256" key="2">
    <source>
        <dbReference type="SAM" id="SignalP"/>
    </source>
</evidence>